<dbReference type="InterPro" id="IPR004045">
    <property type="entry name" value="Glutathione_S-Trfase_N"/>
</dbReference>
<dbReference type="GO" id="GO:0006749">
    <property type="term" value="P:glutathione metabolic process"/>
    <property type="evidence" value="ECO:0007669"/>
    <property type="project" value="TreeGrafter"/>
</dbReference>
<evidence type="ECO:0000256" key="1">
    <source>
        <dbReference type="ARBA" id="ARBA00012452"/>
    </source>
</evidence>
<dbReference type="SFLD" id="SFLDG00358">
    <property type="entry name" value="Main_(cytGST)"/>
    <property type="match status" value="1"/>
</dbReference>
<dbReference type="Gene3D" id="3.40.30.10">
    <property type="entry name" value="Glutaredoxin"/>
    <property type="match status" value="1"/>
</dbReference>
<evidence type="ECO:0000259" key="5">
    <source>
        <dbReference type="PROSITE" id="PS50405"/>
    </source>
</evidence>
<dbReference type="InterPro" id="IPR040079">
    <property type="entry name" value="Glutathione_S-Trfase"/>
</dbReference>
<evidence type="ECO:0000313" key="6">
    <source>
        <dbReference type="EMBL" id="KAJ4351122.1"/>
    </source>
</evidence>
<dbReference type="Pfam" id="PF00043">
    <property type="entry name" value="GST_C"/>
    <property type="match status" value="1"/>
</dbReference>
<name>A0A9W8XHU7_9PLEO</name>
<comment type="catalytic activity">
    <reaction evidence="3">
        <text>RX + glutathione = an S-substituted glutathione + a halide anion + H(+)</text>
        <dbReference type="Rhea" id="RHEA:16437"/>
        <dbReference type="ChEBI" id="CHEBI:15378"/>
        <dbReference type="ChEBI" id="CHEBI:16042"/>
        <dbReference type="ChEBI" id="CHEBI:17792"/>
        <dbReference type="ChEBI" id="CHEBI:57925"/>
        <dbReference type="ChEBI" id="CHEBI:90779"/>
        <dbReference type="EC" id="2.5.1.18"/>
    </reaction>
</comment>
<dbReference type="EC" id="2.5.1.18" evidence="1"/>
<dbReference type="GO" id="GO:0005737">
    <property type="term" value="C:cytoplasm"/>
    <property type="evidence" value="ECO:0007669"/>
    <property type="project" value="TreeGrafter"/>
</dbReference>
<evidence type="ECO:0000256" key="3">
    <source>
        <dbReference type="ARBA" id="ARBA00047960"/>
    </source>
</evidence>
<dbReference type="EMBL" id="JAPEUX010000005">
    <property type="protein sequence ID" value="KAJ4351122.1"/>
    <property type="molecule type" value="Genomic_DNA"/>
</dbReference>
<dbReference type="SUPFAM" id="SSF47616">
    <property type="entry name" value="GST C-terminal domain-like"/>
    <property type="match status" value="1"/>
</dbReference>
<proteinExistence type="predicted"/>
<gene>
    <name evidence="6" type="ORF">N0V89_006461</name>
</gene>
<dbReference type="Gene3D" id="1.20.1050.10">
    <property type="match status" value="1"/>
</dbReference>
<reference evidence="6" key="1">
    <citation type="submission" date="2022-10" db="EMBL/GenBank/DDBJ databases">
        <title>Tapping the CABI collections for fungal endophytes: first genome assemblies for Collariella, Neodidymelliopsis, Ascochyta clinopodiicola, Didymella pomorum, Didymosphaeria variabile, Neocosmospora piperis and Neocucurbitaria cava.</title>
        <authorList>
            <person name="Hill R."/>
        </authorList>
    </citation>
    <scope>NUCLEOTIDE SEQUENCE</scope>
    <source>
        <strain evidence="6">IMI 356815</strain>
    </source>
</reference>
<accession>A0A9W8XHU7</accession>
<organism evidence="6 7">
    <name type="scientific">Didymosphaeria variabile</name>
    <dbReference type="NCBI Taxonomy" id="1932322"/>
    <lineage>
        <taxon>Eukaryota</taxon>
        <taxon>Fungi</taxon>
        <taxon>Dikarya</taxon>
        <taxon>Ascomycota</taxon>
        <taxon>Pezizomycotina</taxon>
        <taxon>Dothideomycetes</taxon>
        <taxon>Pleosporomycetidae</taxon>
        <taxon>Pleosporales</taxon>
        <taxon>Massarineae</taxon>
        <taxon>Didymosphaeriaceae</taxon>
        <taxon>Didymosphaeria</taxon>
    </lineage>
</organism>
<dbReference type="InterPro" id="IPR010987">
    <property type="entry name" value="Glutathione-S-Trfase_C-like"/>
</dbReference>
<evidence type="ECO:0000259" key="4">
    <source>
        <dbReference type="PROSITE" id="PS50404"/>
    </source>
</evidence>
<dbReference type="PROSITE" id="PS50404">
    <property type="entry name" value="GST_NTER"/>
    <property type="match status" value="1"/>
</dbReference>
<comment type="caution">
    <text evidence="6">The sequence shown here is derived from an EMBL/GenBank/DDBJ whole genome shotgun (WGS) entry which is preliminary data.</text>
</comment>
<protein>
    <recommendedName>
        <fullName evidence="1">glutathione transferase</fullName>
        <ecNumber evidence="1">2.5.1.18</ecNumber>
    </recommendedName>
</protein>
<dbReference type="GeneID" id="80909991"/>
<sequence>MSPTLRPAPVESQPEFVHAIDPQLCAMHPTDAPAPDFTHVDFFGAPKLFDLYDDLSNANWFSDSLDVGLWPVPFDLHSETQLLQDIRRAEAVPPQVHQELPCSPKPCLPPTPSSDIADLYSRSRTPVLDKDAVDVRQYHPTSIEVDAPLSLPEIDLRSLVQADMEDFAHVESFSHANVDALNSLIDDVHSSGRTKSLAEVIGTDGWLSIWSKTSTVGKQVILQELMDRVRPTSSTNDPKVALSPDSAQAKEVLESLLSVLTEGQDNPVHELKALIAHKAICLTSLLICSSPAIDLSKAAMSQIYNRMTDRELSQIAQVWREAPHQGREAVFYAVCVFETIRNNHTIHFSMPAFLLRAVLTLWLYSLLFDKPEVTGYVVEQEDSGSIALGATHIHSDQFRDWIAHGRGRVKLPSIANLRCWQGRRKLLEHSIAAMGSLKSWGISKGVLFVLEKLGLSYDLQNVDMQKGEHRSPDFVASRHPFGKLPAIQDDVIKLFESRAIARYLVIKHPGALSLPTDLTALGQFEEAASVEYSYFDPAVSKLGWEKVLKKMVTGQDADAEVVVQLEQELRQVLDYYETVLSEREWLAGANFSLIEVFNAPWFNFLVGRLGYGEEIASRPHVQAWWEKVSQDAAWNKITAT</sequence>
<dbReference type="RefSeq" id="XP_056069478.1">
    <property type="nucleotide sequence ID" value="XM_056215231.1"/>
</dbReference>
<keyword evidence="2" id="KW-0808">Transferase</keyword>
<dbReference type="OrthoDB" id="654211at2759"/>
<dbReference type="GO" id="GO:0043295">
    <property type="term" value="F:glutathione binding"/>
    <property type="evidence" value="ECO:0007669"/>
    <property type="project" value="TreeGrafter"/>
</dbReference>
<dbReference type="PANTHER" id="PTHR43900:SF3">
    <property type="entry name" value="GLUTATHIONE S-TRANSFERASE RHO"/>
    <property type="match status" value="1"/>
</dbReference>
<keyword evidence="7" id="KW-1185">Reference proteome</keyword>
<dbReference type="Pfam" id="PF02798">
    <property type="entry name" value="GST_N"/>
    <property type="match status" value="1"/>
</dbReference>
<feature type="domain" description="GST N-terminal" evidence="4">
    <location>
        <begin position="430"/>
        <end position="512"/>
    </location>
</feature>
<dbReference type="InterPro" id="IPR036282">
    <property type="entry name" value="Glutathione-S-Trfase_C_sf"/>
</dbReference>
<dbReference type="InterPro" id="IPR036249">
    <property type="entry name" value="Thioredoxin-like_sf"/>
</dbReference>
<dbReference type="PROSITE" id="PS50405">
    <property type="entry name" value="GST_CTER"/>
    <property type="match status" value="1"/>
</dbReference>
<evidence type="ECO:0000313" key="7">
    <source>
        <dbReference type="Proteomes" id="UP001140513"/>
    </source>
</evidence>
<dbReference type="AlphaFoldDB" id="A0A9W8XHU7"/>
<dbReference type="PANTHER" id="PTHR43900">
    <property type="entry name" value="GLUTATHIONE S-TRANSFERASE RHO"/>
    <property type="match status" value="1"/>
</dbReference>
<dbReference type="SFLD" id="SFLDS00019">
    <property type="entry name" value="Glutathione_Transferase_(cytos"/>
    <property type="match status" value="1"/>
</dbReference>
<dbReference type="Proteomes" id="UP001140513">
    <property type="component" value="Unassembled WGS sequence"/>
</dbReference>
<feature type="domain" description="GST C-terminal" evidence="5">
    <location>
        <begin position="517"/>
        <end position="640"/>
    </location>
</feature>
<dbReference type="GO" id="GO:0004364">
    <property type="term" value="F:glutathione transferase activity"/>
    <property type="evidence" value="ECO:0007669"/>
    <property type="project" value="UniProtKB-EC"/>
</dbReference>
<dbReference type="InterPro" id="IPR004046">
    <property type="entry name" value="GST_C"/>
</dbReference>
<dbReference type="SUPFAM" id="SSF52833">
    <property type="entry name" value="Thioredoxin-like"/>
    <property type="match status" value="1"/>
</dbReference>
<evidence type="ECO:0000256" key="2">
    <source>
        <dbReference type="ARBA" id="ARBA00022679"/>
    </source>
</evidence>